<dbReference type="EMBL" id="BKCJ010001358">
    <property type="protein sequence ID" value="GEU40843.1"/>
    <property type="molecule type" value="Genomic_DNA"/>
</dbReference>
<dbReference type="EC" id="2.3.1.41" evidence="1"/>
<dbReference type="GO" id="GO:0004315">
    <property type="term" value="F:3-oxoacyl-[acyl-carrier-protein] synthase activity"/>
    <property type="evidence" value="ECO:0007669"/>
    <property type="project" value="UniProtKB-EC"/>
</dbReference>
<organism evidence="5">
    <name type="scientific">Tanacetum cinerariifolium</name>
    <name type="common">Dalmatian daisy</name>
    <name type="synonym">Chrysanthemum cinerariifolium</name>
    <dbReference type="NCBI Taxonomy" id="118510"/>
    <lineage>
        <taxon>Eukaryota</taxon>
        <taxon>Viridiplantae</taxon>
        <taxon>Streptophyta</taxon>
        <taxon>Embryophyta</taxon>
        <taxon>Tracheophyta</taxon>
        <taxon>Spermatophyta</taxon>
        <taxon>Magnoliopsida</taxon>
        <taxon>eudicotyledons</taxon>
        <taxon>Gunneridae</taxon>
        <taxon>Pentapetalae</taxon>
        <taxon>asterids</taxon>
        <taxon>campanulids</taxon>
        <taxon>Asterales</taxon>
        <taxon>Asteraceae</taxon>
        <taxon>Asteroideae</taxon>
        <taxon>Anthemideae</taxon>
        <taxon>Anthemidinae</taxon>
        <taxon>Tanacetum</taxon>
    </lineage>
</organism>
<evidence type="ECO:0000256" key="3">
    <source>
        <dbReference type="SAM" id="MobiDB-lite"/>
    </source>
</evidence>
<accession>A0A6L2JUV6</accession>
<dbReference type="GO" id="GO:0009570">
    <property type="term" value="C:chloroplast stroma"/>
    <property type="evidence" value="ECO:0007669"/>
    <property type="project" value="TreeGrafter"/>
</dbReference>
<reference evidence="5" key="1">
    <citation type="journal article" date="2019" name="Sci. Rep.">
        <title>Draft genome of Tanacetum cinerariifolium, the natural source of mosquito coil.</title>
        <authorList>
            <person name="Yamashiro T."/>
            <person name="Shiraishi A."/>
            <person name="Satake H."/>
            <person name="Nakayama K."/>
        </authorList>
    </citation>
    <scope>NUCLEOTIDE SEQUENCE</scope>
</reference>
<evidence type="ECO:0000256" key="2">
    <source>
        <dbReference type="ARBA" id="ARBA00022679"/>
    </source>
</evidence>
<protein>
    <recommendedName>
        <fullName evidence="1">beta-ketoacyl-[acyl-carrier-protein] synthase I</fullName>
        <ecNumber evidence="1">2.3.1.41</ecNumber>
    </recommendedName>
</protein>
<dbReference type="SUPFAM" id="SSF53901">
    <property type="entry name" value="Thiolase-like"/>
    <property type="match status" value="1"/>
</dbReference>
<evidence type="ECO:0000256" key="1">
    <source>
        <dbReference type="ARBA" id="ARBA00013191"/>
    </source>
</evidence>
<gene>
    <name evidence="5" type="ORF">Tci_012821</name>
</gene>
<evidence type="ECO:0000259" key="4">
    <source>
        <dbReference type="Pfam" id="PF02801"/>
    </source>
</evidence>
<dbReference type="Gene3D" id="3.40.47.10">
    <property type="match status" value="1"/>
</dbReference>
<dbReference type="GO" id="GO:0006633">
    <property type="term" value="P:fatty acid biosynthetic process"/>
    <property type="evidence" value="ECO:0007669"/>
    <property type="project" value="TreeGrafter"/>
</dbReference>
<sequence length="99" mass="11091">MLRIEARVKDGQNHEHKSLQNLGISKWNCSIEDLNEYEVIIRCFGETSELKINSSKSMLGHLVGASGVVEAIATVKVKNKQEKDKIGTKPDQIKKKQEA</sequence>
<keyword evidence="2" id="KW-0808">Transferase</keyword>
<dbReference type="PANTHER" id="PTHR11712:SF350">
    <property type="entry name" value="BETA-KETOACYL-[ACYL-CARRIER-PROTEIN] SYNTHASE I"/>
    <property type="match status" value="1"/>
</dbReference>
<dbReference type="Pfam" id="PF02801">
    <property type="entry name" value="Ketoacyl-synt_C"/>
    <property type="match status" value="1"/>
</dbReference>
<dbReference type="GO" id="GO:0005739">
    <property type="term" value="C:mitochondrion"/>
    <property type="evidence" value="ECO:0007669"/>
    <property type="project" value="TreeGrafter"/>
</dbReference>
<feature type="domain" description="Beta-ketoacyl synthase C-terminal" evidence="4">
    <location>
        <begin position="31"/>
        <end position="77"/>
    </location>
</feature>
<dbReference type="AlphaFoldDB" id="A0A6L2JUV6"/>
<dbReference type="InterPro" id="IPR000794">
    <property type="entry name" value="Beta-ketoacyl_synthase"/>
</dbReference>
<dbReference type="PANTHER" id="PTHR11712">
    <property type="entry name" value="POLYKETIDE SYNTHASE-RELATED"/>
    <property type="match status" value="1"/>
</dbReference>
<evidence type="ECO:0000313" key="5">
    <source>
        <dbReference type="EMBL" id="GEU40843.1"/>
    </source>
</evidence>
<feature type="region of interest" description="Disordered" evidence="3">
    <location>
        <begin position="80"/>
        <end position="99"/>
    </location>
</feature>
<name>A0A6L2JUV6_TANCI</name>
<proteinExistence type="predicted"/>
<dbReference type="InterPro" id="IPR014031">
    <property type="entry name" value="Ketoacyl_synth_C"/>
</dbReference>
<comment type="caution">
    <text evidence="5">The sequence shown here is derived from an EMBL/GenBank/DDBJ whole genome shotgun (WGS) entry which is preliminary data.</text>
</comment>
<dbReference type="InterPro" id="IPR016039">
    <property type="entry name" value="Thiolase-like"/>
</dbReference>